<sequence length="269" mass="29522">MTSSTAPTPITALLADDEEAPREQLRAALARLWPELHIVAASTNGVEAWDDCLAHEPAIAFLDIRMPGLTGLDVARRLSALAAPPLIVFVTAYNDHALAAFDAGAVDYVLKPVDDERLAQTLTRLKAQLQARNQPATSQATPAAPDMAALQRLLASLPQAKPTPRPIQASVGREVQLIQPDDIVFFEADQRYTRVVHHGGDALIRTPLRELLAQLDPDQFWQIHRSVLVNSRCIAKAVRVDEGTMVVTLRGRDERLPVSRQFQALFKGQ</sequence>
<reference evidence="4 5" key="1">
    <citation type="submission" date="2024-08" db="EMBL/GenBank/DDBJ databases">
        <authorList>
            <person name="Lu H."/>
        </authorList>
    </citation>
    <scope>NUCLEOTIDE SEQUENCE [LARGE SCALE GENOMIC DNA]</scope>
    <source>
        <strain evidence="4 5">BYS87W</strain>
    </source>
</reference>
<dbReference type="InterPro" id="IPR001789">
    <property type="entry name" value="Sig_transdc_resp-reg_receiver"/>
</dbReference>
<dbReference type="Gene3D" id="3.40.50.2300">
    <property type="match status" value="1"/>
</dbReference>
<dbReference type="Proteomes" id="UP001606303">
    <property type="component" value="Unassembled WGS sequence"/>
</dbReference>
<name>A0ABW7H1N5_9BURK</name>
<feature type="domain" description="Response regulatory" evidence="2">
    <location>
        <begin position="11"/>
        <end position="126"/>
    </location>
</feature>
<feature type="modified residue" description="4-aspartylphosphate" evidence="1">
    <location>
        <position position="63"/>
    </location>
</feature>
<evidence type="ECO:0000313" key="4">
    <source>
        <dbReference type="EMBL" id="MFG6468148.1"/>
    </source>
</evidence>
<dbReference type="SMART" id="SM00448">
    <property type="entry name" value="REC"/>
    <property type="match status" value="1"/>
</dbReference>
<dbReference type="Pfam" id="PF04397">
    <property type="entry name" value="LytTR"/>
    <property type="match status" value="1"/>
</dbReference>
<dbReference type="PANTHER" id="PTHR37299:SF1">
    <property type="entry name" value="STAGE 0 SPORULATION PROTEIN A HOMOLOG"/>
    <property type="match status" value="1"/>
</dbReference>
<feature type="domain" description="HTH LytTR-type" evidence="3">
    <location>
        <begin position="167"/>
        <end position="269"/>
    </location>
</feature>
<dbReference type="PROSITE" id="PS50110">
    <property type="entry name" value="RESPONSE_REGULATORY"/>
    <property type="match status" value="1"/>
</dbReference>
<comment type="caution">
    <text evidence="4">The sequence shown here is derived from an EMBL/GenBank/DDBJ whole genome shotgun (WGS) entry which is preliminary data.</text>
</comment>
<evidence type="ECO:0000313" key="5">
    <source>
        <dbReference type="Proteomes" id="UP001606303"/>
    </source>
</evidence>
<keyword evidence="1" id="KW-0597">Phosphoprotein</keyword>
<dbReference type="InterPro" id="IPR046947">
    <property type="entry name" value="LytR-like"/>
</dbReference>
<keyword evidence="5" id="KW-1185">Reference proteome</keyword>
<organism evidence="4 5">
    <name type="scientific">Pelomonas baiyunensis</name>
    <dbReference type="NCBI Taxonomy" id="3299026"/>
    <lineage>
        <taxon>Bacteria</taxon>
        <taxon>Pseudomonadati</taxon>
        <taxon>Pseudomonadota</taxon>
        <taxon>Betaproteobacteria</taxon>
        <taxon>Burkholderiales</taxon>
        <taxon>Sphaerotilaceae</taxon>
        <taxon>Roseateles</taxon>
    </lineage>
</organism>
<dbReference type="PANTHER" id="PTHR37299">
    <property type="entry name" value="TRANSCRIPTIONAL REGULATOR-RELATED"/>
    <property type="match status" value="1"/>
</dbReference>
<gene>
    <name evidence="4" type="ORF">ACG01O_16090</name>
</gene>
<dbReference type="InterPro" id="IPR011006">
    <property type="entry name" value="CheY-like_superfamily"/>
</dbReference>
<dbReference type="RefSeq" id="WP_394386113.1">
    <property type="nucleotide sequence ID" value="NZ_JBIGIB010000004.1"/>
</dbReference>
<protein>
    <submittedName>
        <fullName evidence="4">LytR/AlgR family response regulator transcription factor</fullName>
    </submittedName>
</protein>
<proteinExistence type="predicted"/>
<evidence type="ECO:0000256" key="1">
    <source>
        <dbReference type="PROSITE-ProRule" id="PRU00169"/>
    </source>
</evidence>
<evidence type="ECO:0000259" key="3">
    <source>
        <dbReference type="PROSITE" id="PS50930"/>
    </source>
</evidence>
<accession>A0ABW7H1N5</accession>
<dbReference type="InterPro" id="IPR007492">
    <property type="entry name" value="LytTR_DNA-bd_dom"/>
</dbReference>
<dbReference type="SUPFAM" id="SSF52172">
    <property type="entry name" value="CheY-like"/>
    <property type="match status" value="1"/>
</dbReference>
<dbReference type="EMBL" id="JBIGIB010000004">
    <property type="protein sequence ID" value="MFG6468148.1"/>
    <property type="molecule type" value="Genomic_DNA"/>
</dbReference>
<dbReference type="SMART" id="SM00850">
    <property type="entry name" value="LytTR"/>
    <property type="match status" value="1"/>
</dbReference>
<dbReference type="Gene3D" id="2.40.50.1020">
    <property type="entry name" value="LytTr DNA-binding domain"/>
    <property type="match status" value="1"/>
</dbReference>
<dbReference type="Pfam" id="PF00072">
    <property type="entry name" value="Response_reg"/>
    <property type="match status" value="1"/>
</dbReference>
<dbReference type="PROSITE" id="PS50930">
    <property type="entry name" value="HTH_LYTTR"/>
    <property type="match status" value="1"/>
</dbReference>
<evidence type="ECO:0000259" key="2">
    <source>
        <dbReference type="PROSITE" id="PS50110"/>
    </source>
</evidence>